<reference evidence="3" key="2">
    <citation type="submission" date="2018-02" db="UniProtKB">
        <authorList>
            <consortium name="EnsemblPlants"/>
        </authorList>
    </citation>
    <scope>IDENTIFICATION</scope>
    <source>
        <strain evidence="3">Williams 82</strain>
    </source>
</reference>
<organism evidence="2">
    <name type="scientific">Glycine max</name>
    <name type="common">Soybean</name>
    <name type="synonym">Glycine hispida</name>
    <dbReference type="NCBI Taxonomy" id="3847"/>
    <lineage>
        <taxon>Eukaryota</taxon>
        <taxon>Viridiplantae</taxon>
        <taxon>Streptophyta</taxon>
        <taxon>Embryophyta</taxon>
        <taxon>Tracheophyta</taxon>
        <taxon>Spermatophyta</taxon>
        <taxon>Magnoliopsida</taxon>
        <taxon>eudicotyledons</taxon>
        <taxon>Gunneridae</taxon>
        <taxon>Pentapetalae</taxon>
        <taxon>rosids</taxon>
        <taxon>fabids</taxon>
        <taxon>Fabales</taxon>
        <taxon>Fabaceae</taxon>
        <taxon>Papilionoideae</taxon>
        <taxon>50 kb inversion clade</taxon>
        <taxon>NPAAA clade</taxon>
        <taxon>indigoferoid/millettioid clade</taxon>
        <taxon>Phaseoleae</taxon>
        <taxon>Glycine</taxon>
        <taxon>Glycine subgen. Soja</taxon>
    </lineage>
</organism>
<evidence type="ECO:0000313" key="4">
    <source>
        <dbReference type="Proteomes" id="UP000008827"/>
    </source>
</evidence>
<dbReference type="GO" id="GO:0003676">
    <property type="term" value="F:nucleic acid binding"/>
    <property type="evidence" value="ECO:0007669"/>
    <property type="project" value="InterPro"/>
</dbReference>
<protein>
    <recommendedName>
        <fullName evidence="1">RNase H type-1 domain-containing protein</fullName>
    </recommendedName>
</protein>
<dbReference type="InterPro" id="IPR002156">
    <property type="entry name" value="RNaseH_domain"/>
</dbReference>
<feature type="domain" description="RNase H type-1" evidence="1">
    <location>
        <begin position="2"/>
        <end position="77"/>
    </location>
</feature>
<proteinExistence type="predicted"/>
<dbReference type="SMR" id="A0A0R0IRZ4"/>
<dbReference type="InParanoid" id="A0A0R0IRZ4"/>
<dbReference type="CDD" id="cd06222">
    <property type="entry name" value="RNase_H_like"/>
    <property type="match status" value="1"/>
</dbReference>
<dbReference type="Pfam" id="PF13456">
    <property type="entry name" value="RVT_3"/>
    <property type="match status" value="1"/>
</dbReference>
<reference evidence="2 3" key="1">
    <citation type="journal article" date="2010" name="Nature">
        <title>Genome sequence of the palaeopolyploid soybean.</title>
        <authorList>
            <person name="Schmutz J."/>
            <person name="Cannon S.B."/>
            <person name="Schlueter J."/>
            <person name="Ma J."/>
            <person name="Mitros T."/>
            <person name="Nelson W."/>
            <person name="Hyten D.L."/>
            <person name="Song Q."/>
            <person name="Thelen J.J."/>
            <person name="Cheng J."/>
            <person name="Xu D."/>
            <person name="Hellsten U."/>
            <person name="May G.D."/>
            <person name="Yu Y."/>
            <person name="Sakurai T."/>
            <person name="Umezawa T."/>
            <person name="Bhattacharyya M.K."/>
            <person name="Sandhu D."/>
            <person name="Valliyodan B."/>
            <person name="Lindquist E."/>
            <person name="Peto M."/>
            <person name="Grant D."/>
            <person name="Shu S."/>
            <person name="Goodstein D."/>
            <person name="Barry K."/>
            <person name="Futrell-Griggs M."/>
            <person name="Abernathy B."/>
            <person name="Du J."/>
            <person name="Tian Z."/>
            <person name="Zhu L."/>
            <person name="Gill N."/>
            <person name="Joshi T."/>
            <person name="Libault M."/>
            <person name="Sethuraman A."/>
            <person name="Zhang X.-C."/>
            <person name="Shinozaki K."/>
            <person name="Nguyen H.T."/>
            <person name="Wing R.A."/>
            <person name="Cregan P."/>
            <person name="Specht J."/>
            <person name="Grimwood J."/>
            <person name="Rokhsar D."/>
            <person name="Stacey G."/>
            <person name="Shoemaker R.C."/>
            <person name="Jackson S.A."/>
        </authorList>
    </citation>
    <scope>NUCLEOTIDE SEQUENCE</scope>
    <source>
        <strain evidence="3">cv. Williams 82</strain>
        <tissue evidence="2">Callus</tissue>
    </source>
</reference>
<dbReference type="GO" id="GO:0004523">
    <property type="term" value="F:RNA-DNA hybrid ribonuclease activity"/>
    <property type="evidence" value="ECO:0007669"/>
    <property type="project" value="InterPro"/>
</dbReference>
<dbReference type="EnsemblPlants" id="KRH43064">
    <property type="protein sequence ID" value="KRH43064"/>
    <property type="gene ID" value="GLYMA_08G128400"/>
</dbReference>
<dbReference type="AlphaFoldDB" id="A0A0R0IRZ4"/>
<dbReference type="InterPro" id="IPR052929">
    <property type="entry name" value="RNase_H-like_EbsB-rel"/>
</dbReference>
<gene>
    <name evidence="2" type="ORF">GLYMA_08G128400</name>
</gene>
<dbReference type="Proteomes" id="UP000008827">
    <property type="component" value="Chromosome 8"/>
</dbReference>
<accession>A0A0R0IRZ4</accession>
<reference evidence="2" key="3">
    <citation type="submission" date="2018-07" db="EMBL/GenBank/DDBJ databases">
        <title>WGS assembly of Glycine max.</title>
        <authorList>
            <person name="Schmutz J."/>
            <person name="Cannon S."/>
            <person name="Schlueter J."/>
            <person name="Ma J."/>
            <person name="Mitros T."/>
            <person name="Nelson W."/>
            <person name="Hyten D."/>
            <person name="Song Q."/>
            <person name="Thelen J."/>
            <person name="Cheng J."/>
            <person name="Xu D."/>
            <person name="Hellsten U."/>
            <person name="May G."/>
            <person name="Yu Y."/>
            <person name="Sakurai T."/>
            <person name="Umezawa T."/>
            <person name="Bhattacharyya M."/>
            <person name="Sandhu D."/>
            <person name="Valliyodan B."/>
            <person name="Lindquist E."/>
            <person name="Peto M."/>
            <person name="Grant D."/>
            <person name="Shu S."/>
            <person name="Goodstein D."/>
            <person name="Barry K."/>
            <person name="Futrell-Griggs M."/>
            <person name="Abernathy B."/>
            <person name="Du J."/>
            <person name="Tian Z."/>
            <person name="Zhu L."/>
            <person name="Gill N."/>
            <person name="Joshi T."/>
            <person name="Libault M."/>
            <person name="Sethuraman A."/>
            <person name="Zhang X."/>
            <person name="Shinozaki K."/>
            <person name="Nguyen H."/>
            <person name="Wing R."/>
            <person name="Cregan P."/>
            <person name="Specht J."/>
            <person name="Grimwood J."/>
            <person name="Rokhsar D."/>
            <person name="Stacey G."/>
            <person name="Shoemaker R."/>
            <person name="Jackson S."/>
        </authorList>
    </citation>
    <scope>NUCLEOTIDE SEQUENCE</scope>
    <source>
        <tissue evidence="2">Callus</tissue>
    </source>
</reference>
<dbReference type="InterPro" id="IPR044730">
    <property type="entry name" value="RNase_H-like_dom_plant"/>
</dbReference>
<dbReference type="Gramene" id="KRH43064">
    <property type="protein sequence ID" value="KRH43064"/>
    <property type="gene ID" value="GLYMA_08G128400"/>
</dbReference>
<dbReference type="PANTHER" id="PTHR47074:SF48">
    <property type="entry name" value="POLYNUCLEOTIDYL TRANSFERASE, RIBONUCLEASE H-LIKE SUPERFAMILY PROTEIN"/>
    <property type="match status" value="1"/>
</dbReference>
<keyword evidence="4" id="KW-1185">Reference proteome</keyword>
<dbReference type="PANTHER" id="PTHR47074">
    <property type="entry name" value="BNAC02G40300D PROTEIN"/>
    <property type="match status" value="1"/>
</dbReference>
<dbReference type="Gene3D" id="3.30.420.10">
    <property type="entry name" value="Ribonuclease H-like superfamily/Ribonuclease H"/>
    <property type="match status" value="1"/>
</dbReference>
<dbReference type="OMA" id="INCHMSS"/>
<dbReference type="EMBL" id="CM000841">
    <property type="protein sequence ID" value="KRH43064.1"/>
    <property type="molecule type" value="Genomic_DNA"/>
</dbReference>
<dbReference type="InterPro" id="IPR036397">
    <property type="entry name" value="RNaseH_sf"/>
</dbReference>
<evidence type="ECO:0000259" key="1">
    <source>
        <dbReference type="Pfam" id="PF13456"/>
    </source>
</evidence>
<sequence>MAFFHALKWAHDTNSSNVVFESNCKYLVDTICSNQNGSMEFHRIVARCRALLSIIPNSIVSFVRRQSSQVAHNLAKASRFHDRLQLFYQISTCIFPKIINEMQ</sequence>
<evidence type="ECO:0000313" key="3">
    <source>
        <dbReference type="EnsemblPlants" id="KRH43064"/>
    </source>
</evidence>
<evidence type="ECO:0000313" key="2">
    <source>
        <dbReference type="EMBL" id="KRH43064.1"/>
    </source>
</evidence>
<name>A0A0R0IRZ4_SOYBN</name>